<feature type="region of interest" description="Disordered" evidence="1">
    <location>
        <begin position="16"/>
        <end position="38"/>
    </location>
</feature>
<dbReference type="InterPro" id="IPR011040">
    <property type="entry name" value="Sialidase"/>
</dbReference>
<evidence type="ECO:0000259" key="3">
    <source>
        <dbReference type="Pfam" id="PF13859"/>
    </source>
</evidence>
<dbReference type="AlphaFoldDB" id="K2MUR9"/>
<keyword evidence="5" id="KW-1185">Reference proteome</keyword>
<feature type="transmembrane region" description="Helical" evidence="2">
    <location>
        <begin position="45"/>
        <end position="66"/>
    </location>
</feature>
<feature type="compositionally biased region" description="Basic and acidic residues" evidence="1">
    <location>
        <begin position="27"/>
        <end position="38"/>
    </location>
</feature>
<comment type="caution">
    <text evidence="4">The sequence shown here is derived from an EMBL/GenBank/DDBJ whole genome shotgun (WGS) entry which is preliminary data.</text>
</comment>
<accession>K2MUR9</accession>
<gene>
    <name evidence="4" type="ORF">MOQ_006745</name>
</gene>
<evidence type="ECO:0000313" key="4">
    <source>
        <dbReference type="EMBL" id="EKF29469.1"/>
    </source>
</evidence>
<dbReference type="EMBL" id="AHKC01013153">
    <property type="protein sequence ID" value="EKF29469.1"/>
    <property type="molecule type" value="Genomic_DNA"/>
</dbReference>
<dbReference type="Pfam" id="PF13859">
    <property type="entry name" value="BNR_3"/>
    <property type="match status" value="1"/>
</dbReference>
<dbReference type="Proteomes" id="UP000007350">
    <property type="component" value="Unassembled WGS sequence"/>
</dbReference>
<dbReference type="InterPro" id="IPR036278">
    <property type="entry name" value="Sialidase_sf"/>
</dbReference>
<feature type="non-terminal residue" evidence="4">
    <location>
        <position position="1"/>
    </location>
</feature>
<keyword evidence="2" id="KW-0472">Membrane</keyword>
<sequence length="235" mass="25794">IYMLSRVAAFMAPRTHNRRRVTGSSGRRREGRESERQRPNMSRHYFYSAVLLLVVVMMWMCCGSGGTASSKVAVSSLEPSKRNLFFGEDVEGGTVRSLYVPSLVEMNGDVFAVAQANCTKNDHEYISNGFSSKLLELSDQTKEELDKTKLNTQILEECASKEGKCSSPEPKEDDFQRGAKAIVGKPTTVVMENNIYMLAGFYGLDYAAAAGKSGAYELRALLARGNVSDDGDSGK</sequence>
<dbReference type="SUPFAM" id="SSF50939">
    <property type="entry name" value="Sialidases"/>
    <property type="match status" value="1"/>
</dbReference>
<organism evidence="4 5">
    <name type="scientific">Trypanosoma cruzi marinkellei</name>
    <dbReference type="NCBI Taxonomy" id="85056"/>
    <lineage>
        <taxon>Eukaryota</taxon>
        <taxon>Discoba</taxon>
        <taxon>Euglenozoa</taxon>
        <taxon>Kinetoplastea</taxon>
        <taxon>Metakinetoplastina</taxon>
        <taxon>Trypanosomatida</taxon>
        <taxon>Trypanosomatidae</taxon>
        <taxon>Trypanosoma</taxon>
        <taxon>Schizotrypanum</taxon>
    </lineage>
</organism>
<evidence type="ECO:0000256" key="1">
    <source>
        <dbReference type="SAM" id="MobiDB-lite"/>
    </source>
</evidence>
<evidence type="ECO:0000256" key="2">
    <source>
        <dbReference type="SAM" id="Phobius"/>
    </source>
</evidence>
<proteinExistence type="predicted"/>
<protein>
    <submittedName>
        <fullName evidence="4">Trans-sialidase, putative</fullName>
    </submittedName>
</protein>
<keyword evidence="2" id="KW-1133">Transmembrane helix</keyword>
<dbReference type="Gene3D" id="2.120.10.10">
    <property type="match status" value="1"/>
</dbReference>
<keyword evidence="2" id="KW-0812">Transmembrane</keyword>
<feature type="domain" description="Sialidase" evidence="3">
    <location>
        <begin position="100"/>
        <end position="224"/>
    </location>
</feature>
<evidence type="ECO:0000313" key="5">
    <source>
        <dbReference type="Proteomes" id="UP000007350"/>
    </source>
</evidence>
<name>K2MUR9_TRYCR</name>
<reference evidence="4 5" key="1">
    <citation type="journal article" date="2012" name="BMC Genomics">
        <title>Comparative genomic analysis of human infective Trypanosoma cruzi lineages with the bat-restricted subspecies T. cruzi marinkellei.</title>
        <authorList>
            <person name="Franzen O."/>
            <person name="Talavera-Lopez C."/>
            <person name="Ochaya S."/>
            <person name="Butler C.E."/>
            <person name="Messenger L.A."/>
            <person name="Lewis M.D."/>
            <person name="Llewellyn M.S."/>
            <person name="Marinkelle C.J."/>
            <person name="Tyler K.M."/>
            <person name="Miles M.A."/>
            <person name="Andersson B."/>
        </authorList>
    </citation>
    <scope>NUCLEOTIDE SEQUENCE [LARGE SCALE GENOMIC DNA]</scope>
    <source>
        <strain evidence="4 5">B7</strain>
    </source>
</reference>